<organism evidence="1 2">
    <name type="scientific">Tenacibaculum polynesiense</name>
    <dbReference type="NCBI Taxonomy" id="3137857"/>
    <lineage>
        <taxon>Bacteria</taxon>
        <taxon>Pseudomonadati</taxon>
        <taxon>Bacteroidota</taxon>
        <taxon>Flavobacteriia</taxon>
        <taxon>Flavobacteriales</taxon>
        <taxon>Flavobacteriaceae</taxon>
        <taxon>Tenacibaculum</taxon>
    </lineage>
</organism>
<protein>
    <submittedName>
        <fullName evidence="1">Uncharacterized protein</fullName>
    </submittedName>
</protein>
<name>A0ABM9PAS3_9FLAO</name>
<comment type="caution">
    <text evidence="1">The sequence shown here is derived from an EMBL/GenBank/DDBJ whole genome shotgun (WGS) entry which is preliminary data.</text>
</comment>
<sequence length="61" mass="7347">MVFGKRFIKAERLKPKESTITEKRLVFGKPFTKTFNNKYLKNTLFIFAVKTYTYERTFILC</sequence>
<evidence type="ECO:0000313" key="2">
    <source>
        <dbReference type="Proteomes" id="UP001497527"/>
    </source>
</evidence>
<dbReference type="EMBL" id="CAXJIO010000011">
    <property type="protein sequence ID" value="CAL2102687.1"/>
    <property type="molecule type" value="Genomic_DNA"/>
</dbReference>
<evidence type="ECO:0000313" key="1">
    <source>
        <dbReference type="EMBL" id="CAL2102687.1"/>
    </source>
</evidence>
<proteinExistence type="predicted"/>
<keyword evidence="2" id="KW-1185">Reference proteome</keyword>
<reference evidence="1 2" key="1">
    <citation type="submission" date="2024-05" db="EMBL/GenBank/DDBJ databases">
        <authorList>
            <person name="Duchaud E."/>
        </authorList>
    </citation>
    <scope>NUCLEOTIDE SEQUENCE [LARGE SCALE GENOMIC DNA]</scope>
    <source>
        <strain evidence="1">Ena-SAMPLE-TAB-13-05-2024-13:56:06:370-140308</strain>
    </source>
</reference>
<dbReference type="Proteomes" id="UP001497527">
    <property type="component" value="Unassembled WGS sequence"/>
</dbReference>
<gene>
    <name evidence="1" type="ORF">T190423A01A_20438</name>
</gene>
<accession>A0ABM9PAS3</accession>